<comment type="caution">
    <text evidence="1">The sequence shown here is derived from an EMBL/GenBank/DDBJ whole genome shotgun (WGS) entry which is preliminary data.</text>
</comment>
<evidence type="ECO:0000313" key="2">
    <source>
        <dbReference type="Proteomes" id="UP000298234"/>
    </source>
</evidence>
<accession>A0AAX2RBJ1</accession>
<dbReference type="RefSeq" id="WP_134257886.1">
    <property type="nucleotide sequence ID" value="NZ_CAJMXM010000005.1"/>
</dbReference>
<proteinExistence type="predicted"/>
<name>A0AAX2RBJ1_BURCE</name>
<evidence type="ECO:0000313" key="1">
    <source>
        <dbReference type="EMBL" id="TEU31699.1"/>
    </source>
</evidence>
<sequence>MEHAATQSGMVEKFVAPGREPGKGFYWYFVDASDVSPVVVEVNSEGEVTFCGAEAIWFLPSTGRSEFLIEGLFVGPIARPTI</sequence>
<dbReference type="Proteomes" id="UP000298234">
    <property type="component" value="Unassembled WGS sequence"/>
</dbReference>
<organism evidence="1 2">
    <name type="scientific">Burkholderia cepacia</name>
    <name type="common">Pseudomonas cepacia</name>
    <dbReference type="NCBI Taxonomy" id="292"/>
    <lineage>
        <taxon>Bacteria</taxon>
        <taxon>Pseudomonadati</taxon>
        <taxon>Pseudomonadota</taxon>
        <taxon>Betaproteobacteria</taxon>
        <taxon>Burkholderiales</taxon>
        <taxon>Burkholderiaceae</taxon>
        <taxon>Burkholderia</taxon>
        <taxon>Burkholderia cepacia complex</taxon>
    </lineage>
</organism>
<reference evidence="1 2" key="1">
    <citation type="submission" date="2019-03" db="EMBL/GenBank/DDBJ databases">
        <title>Burkholderia cepacia outbreak.</title>
        <authorList>
            <person name="Farzana R."/>
            <person name="Walsh T.R."/>
        </authorList>
    </citation>
    <scope>NUCLEOTIDE SEQUENCE [LARGE SCALE GENOMIC DNA]</scope>
    <source>
        <strain evidence="2">d13</strain>
    </source>
</reference>
<gene>
    <name evidence="1" type="ORF">E3D37_44480</name>
</gene>
<dbReference type="EMBL" id="SNSQ01000115">
    <property type="protein sequence ID" value="TEU31699.1"/>
    <property type="molecule type" value="Genomic_DNA"/>
</dbReference>
<dbReference type="AlphaFoldDB" id="A0AAX2RBJ1"/>
<protein>
    <submittedName>
        <fullName evidence="1">Uncharacterized protein</fullName>
    </submittedName>
</protein>